<dbReference type="Proteomes" id="UP000034069">
    <property type="component" value="Unassembled WGS sequence"/>
</dbReference>
<accession>A0A0G1GJQ8</accession>
<dbReference type="EMBL" id="LCHN01000034">
    <property type="protein sequence ID" value="KKT34568.1"/>
    <property type="molecule type" value="Genomic_DNA"/>
</dbReference>
<evidence type="ECO:0000313" key="2">
    <source>
        <dbReference type="Proteomes" id="UP000034069"/>
    </source>
</evidence>
<dbReference type="SUPFAM" id="SSF53448">
    <property type="entry name" value="Nucleotide-diphospho-sugar transferases"/>
    <property type="match status" value="1"/>
</dbReference>
<dbReference type="AlphaFoldDB" id="A0A0G1GJQ8"/>
<comment type="caution">
    <text evidence="1">The sequence shown here is derived from an EMBL/GenBank/DDBJ whole genome shotgun (WGS) entry which is preliminary data.</text>
</comment>
<dbReference type="Gene3D" id="3.90.550.10">
    <property type="entry name" value="Spore Coat Polysaccharide Biosynthesis Protein SpsA, Chain A"/>
    <property type="match status" value="1"/>
</dbReference>
<name>A0A0G1GJQ8_9BACT</name>
<sequence length="459" mass="52981">MKVDAHCAFDKGFDVKMMNDMQDDWTMVPIMRNLHAFNWVCPDGHIRYQGPSGPCTACNKETVRDVVWIAKNNPQSTSYCFDSEPHFQYFNEFKKRPGGKGDLTESMSLQGSCFMLTRDKYWELNICDENFGSWGSQGIEVAVKTWLSGGRVMVNHKTWYAHMFRTQGGDFGFPYQLSGSAVSHAKKTAKDLFFAGTWEKQIRPLSWLIEKFWPVPGWKPEDLAKLKGGVSTGCLYYTDNSLDETVARVCQRQLKKAINGKKLVSVSLKPMDFGQNIVLDLKRGYLTMFKQILAGLEALDTDVVFFCEHDVLYHPSHFEFTPPKQDVFYYNGNYWFLRLTDGFALHYDVSPLSGLVAYREPLIKHFKERIALVEKEGFSYNIGFEPMTHGRIDWKTKYGFEVYHSSSPNIDISHGKNVTQKRWTQDKFRRKPTNWTEANIDTIPGWDNVRRLLNFADPV</sequence>
<protein>
    <submittedName>
        <fullName evidence="1">Uncharacterized protein</fullName>
    </submittedName>
</protein>
<gene>
    <name evidence="1" type="ORF">UW23_C0034G0007</name>
</gene>
<organism evidence="1 2">
    <name type="scientific">Candidatus Collierbacteria bacterium GW2011_GWA1_44_12</name>
    <dbReference type="NCBI Taxonomy" id="1618376"/>
    <lineage>
        <taxon>Bacteria</taxon>
        <taxon>Candidatus Collieribacteriota</taxon>
    </lineage>
</organism>
<reference evidence="1 2" key="1">
    <citation type="journal article" date="2015" name="Nature">
        <title>rRNA introns, odd ribosomes, and small enigmatic genomes across a large radiation of phyla.</title>
        <authorList>
            <person name="Brown C.T."/>
            <person name="Hug L.A."/>
            <person name="Thomas B.C."/>
            <person name="Sharon I."/>
            <person name="Castelle C.J."/>
            <person name="Singh A."/>
            <person name="Wilkins M.J."/>
            <person name="Williams K.H."/>
            <person name="Banfield J.F."/>
        </authorList>
    </citation>
    <scope>NUCLEOTIDE SEQUENCE [LARGE SCALE GENOMIC DNA]</scope>
</reference>
<proteinExistence type="predicted"/>
<dbReference type="InterPro" id="IPR029044">
    <property type="entry name" value="Nucleotide-diphossugar_trans"/>
</dbReference>
<evidence type="ECO:0000313" key="1">
    <source>
        <dbReference type="EMBL" id="KKT34568.1"/>
    </source>
</evidence>